<dbReference type="PANTHER" id="PTHR31569">
    <property type="entry name" value="SWIM-TYPE DOMAIN-CONTAINING PROTEIN"/>
    <property type="match status" value="1"/>
</dbReference>
<evidence type="ECO:0000313" key="1">
    <source>
        <dbReference type="EMBL" id="KAE9009408.1"/>
    </source>
</evidence>
<dbReference type="OrthoDB" id="128069at2759"/>
<dbReference type="InterPro" id="IPR052579">
    <property type="entry name" value="Zinc_finger_SWIM"/>
</dbReference>
<evidence type="ECO:0000313" key="2">
    <source>
        <dbReference type="Proteomes" id="UP000435112"/>
    </source>
</evidence>
<organism evidence="1 2">
    <name type="scientific">Phytophthora rubi</name>
    <dbReference type="NCBI Taxonomy" id="129364"/>
    <lineage>
        <taxon>Eukaryota</taxon>
        <taxon>Sar</taxon>
        <taxon>Stramenopiles</taxon>
        <taxon>Oomycota</taxon>
        <taxon>Peronosporomycetes</taxon>
        <taxon>Peronosporales</taxon>
        <taxon>Peronosporaceae</taxon>
        <taxon>Phytophthora</taxon>
    </lineage>
</organism>
<dbReference type="EMBL" id="QXFU01001148">
    <property type="protein sequence ID" value="KAE9009408.1"/>
    <property type="molecule type" value="Genomic_DNA"/>
</dbReference>
<accession>A0A6A3KV53</accession>
<evidence type="ECO:0008006" key="3">
    <source>
        <dbReference type="Google" id="ProtNLM"/>
    </source>
</evidence>
<sequence>MTLRVSLMQDSNDKGISETAPRFAKWYDTWENCFDSLRQYEARTSQLYRIRSCTKVTARNDKIKKKKKWSKTELVPEEFGDYYKKLLCTHGWEKNARGDGRRTGHHNRSTGCTVNLSATVSRCPASGTWRIYVSTHRRTHNHRLRREVYENFPSTRRVTDLSVLDFVDELVKAGSKPKTILKYLQETTGKRVILRDVHNLVHRLKVKRRGTDTVEESGNVDRVEDSVDMMMKARNKEDYDRGLRYMYYILDGFDDTGDLPEPTHPLLDYFVRNWHSCKEMWAVYEWGHVAHLGNHTNNRLESAWGALKDILKPEMELDECVETLYFLQSTAELEYASRFNVLGSRIYHGAVKMLLATGRARRWIQDKIVHMRSHATGGEYTVNTLTFVCSWFFMRTMLLPYHHTMFVRSSMNKTKKHGRTLMFANFSPQSMPSQMRVYHEHSDVARCLRRA</sequence>
<dbReference type="AlphaFoldDB" id="A0A6A3KV53"/>
<reference evidence="1 2" key="1">
    <citation type="submission" date="2018-09" db="EMBL/GenBank/DDBJ databases">
        <title>Genomic investigation of the strawberry pathogen Phytophthora fragariae indicates pathogenicity is determined by transcriptional variation in three key races.</title>
        <authorList>
            <person name="Adams T.M."/>
            <person name="Armitage A.D."/>
            <person name="Sobczyk M.K."/>
            <person name="Bates H.J."/>
            <person name="Dunwell J.M."/>
            <person name="Nellist C.F."/>
            <person name="Harrison R.J."/>
        </authorList>
    </citation>
    <scope>NUCLEOTIDE SEQUENCE [LARGE SCALE GENOMIC DNA]</scope>
    <source>
        <strain evidence="1 2">SCRP324</strain>
    </source>
</reference>
<dbReference type="Proteomes" id="UP000435112">
    <property type="component" value="Unassembled WGS sequence"/>
</dbReference>
<dbReference type="PANTHER" id="PTHR31569:SF4">
    <property type="entry name" value="SWIM-TYPE DOMAIN-CONTAINING PROTEIN"/>
    <property type="match status" value="1"/>
</dbReference>
<name>A0A6A3KV53_9STRA</name>
<comment type="caution">
    <text evidence="1">The sequence shown here is derived from an EMBL/GenBank/DDBJ whole genome shotgun (WGS) entry which is preliminary data.</text>
</comment>
<protein>
    <recommendedName>
        <fullName evidence="3">FAR1 domain-containing protein</fullName>
    </recommendedName>
</protein>
<gene>
    <name evidence="1" type="ORF">PR002_g15622</name>
</gene>
<proteinExistence type="predicted"/>